<dbReference type="AlphaFoldDB" id="A0AAE1ZIL4"/>
<dbReference type="PROSITE" id="PS51034">
    <property type="entry name" value="ZP_2"/>
    <property type="match status" value="1"/>
</dbReference>
<name>A0AAE1ZIL4_SCHME</name>
<keyword evidence="1" id="KW-0812">Transmembrane</keyword>
<evidence type="ECO:0000313" key="4">
    <source>
        <dbReference type="EMBL" id="KAK4474921.1"/>
    </source>
</evidence>
<dbReference type="EMBL" id="JALJAT010000001">
    <property type="protein sequence ID" value="KAK4474921.1"/>
    <property type="molecule type" value="Genomic_DNA"/>
</dbReference>
<reference evidence="4" key="1">
    <citation type="submission" date="2022-04" db="EMBL/GenBank/DDBJ databases">
        <authorList>
            <person name="Xu L."/>
            <person name="Lv Z."/>
        </authorList>
    </citation>
    <scope>NUCLEOTIDE SEQUENCE</scope>
    <source>
        <strain evidence="4">LV_2022a</strain>
    </source>
</reference>
<keyword evidence="5" id="KW-1185">Reference proteome</keyword>
<keyword evidence="1" id="KW-0472">Membrane</keyword>
<accession>A0AAE1ZIL4</accession>
<keyword evidence="2" id="KW-0732">Signal</keyword>
<evidence type="ECO:0000259" key="3">
    <source>
        <dbReference type="PROSITE" id="PS51034"/>
    </source>
</evidence>
<dbReference type="Proteomes" id="UP001292079">
    <property type="component" value="Unassembled WGS sequence"/>
</dbReference>
<comment type="caution">
    <text evidence="4">The sequence shown here is derived from an EMBL/GenBank/DDBJ whole genome shotgun (WGS) entry which is preliminary data.</text>
</comment>
<proteinExistence type="predicted"/>
<keyword evidence="1" id="KW-1133">Transmembrane helix</keyword>
<feature type="signal peptide" evidence="2">
    <location>
        <begin position="1"/>
        <end position="23"/>
    </location>
</feature>
<feature type="chain" id="PRO_5042202794" description="ZP domain-containing protein" evidence="2">
    <location>
        <begin position="24"/>
        <end position="1172"/>
    </location>
</feature>
<protein>
    <recommendedName>
        <fullName evidence="3">ZP domain-containing protein</fullName>
    </recommendedName>
</protein>
<evidence type="ECO:0000313" key="5">
    <source>
        <dbReference type="Proteomes" id="UP001292079"/>
    </source>
</evidence>
<dbReference type="InterPro" id="IPR001507">
    <property type="entry name" value="ZP_dom"/>
</dbReference>
<feature type="transmembrane region" description="Helical" evidence="1">
    <location>
        <begin position="759"/>
        <end position="781"/>
    </location>
</feature>
<evidence type="ECO:0000256" key="1">
    <source>
        <dbReference type="SAM" id="Phobius"/>
    </source>
</evidence>
<reference evidence="4" key="2">
    <citation type="journal article" date="2023" name="Infect Dis Poverty">
        <title>Chromosome-scale genome of the human blood fluke Schistosoma mekongi and its implications for public health.</title>
        <authorList>
            <person name="Zhou M."/>
            <person name="Xu L."/>
            <person name="Xu D."/>
            <person name="Chen W."/>
            <person name="Khan J."/>
            <person name="Hu Y."/>
            <person name="Huang H."/>
            <person name="Wei H."/>
            <person name="Zhang Y."/>
            <person name="Chusongsang P."/>
            <person name="Tanasarnprasert K."/>
            <person name="Hu X."/>
            <person name="Limpanont Y."/>
            <person name="Lv Z."/>
        </authorList>
    </citation>
    <scope>NUCLEOTIDE SEQUENCE</scope>
    <source>
        <strain evidence="4">LV_2022a</strain>
    </source>
</reference>
<gene>
    <name evidence="4" type="ORF">MN116_002028</name>
</gene>
<evidence type="ECO:0000256" key="2">
    <source>
        <dbReference type="SAM" id="SignalP"/>
    </source>
</evidence>
<feature type="domain" description="ZP" evidence="3">
    <location>
        <begin position="378"/>
        <end position="656"/>
    </location>
</feature>
<organism evidence="4 5">
    <name type="scientific">Schistosoma mekongi</name>
    <name type="common">Parasitic worm</name>
    <dbReference type="NCBI Taxonomy" id="38744"/>
    <lineage>
        <taxon>Eukaryota</taxon>
        <taxon>Metazoa</taxon>
        <taxon>Spiralia</taxon>
        <taxon>Lophotrochozoa</taxon>
        <taxon>Platyhelminthes</taxon>
        <taxon>Trematoda</taxon>
        <taxon>Digenea</taxon>
        <taxon>Strigeidida</taxon>
        <taxon>Schistosomatoidea</taxon>
        <taxon>Schistosomatidae</taxon>
        <taxon>Schistosoma</taxon>
    </lineage>
</organism>
<sequence length="1172" mass="133018">MFNCKRSLIILLELFCFWITISTNDKSIQKTENLAIGACSQYDIGFCSRQVENSVCNHEKNECFCRKGFVAIRENGRVTCKTLLTDLKCRVDRDCVHVNRSSCHPGAGYCSCPGNTIYVPEKHACRSRFIYPNDPFCDVCLQLKGTCFKYELFDRVITDQRMNPNGVGCVCPDHRVSISTRTSDPLKYMCDGNLVDIGSECDDESLFCRSINSVCKPVQDELLLSSTQLYSIPSSLWSENFPSGDPLRRNQIIRTCMCKPGYLPVYQINLKYNECFKILPMKAKRCQKCVDTGGQCYDLDDDGTGDGCDCPPSLSSIVYGKENSEIYCGTTHVSVNCTNGHFTVCYYPHSYGPYNNLFDDLINYRSVVRLASDNYLTETLPQQILVSLPNNVSTTYRNVNFQTACMLKPENDTTDTESTFVTDSFSFGNYHLHGKQTRRFCLNIDVWRQNGLCGIRLYKLGRDTLQYEGILEVLVNNSMRTPSKDKIIPLKCISRIPNRPINKINENLQAFETMPPSDTFTYPQISLRILNEKNKEILSAFIGLRIRLDALLLDPSGPYKYIAAEYCYGNNRSVHSNYSISETGTLLIDHRCSPRKTLLSAKFSNTGLLNGHLQTEIFQAFRLGNMTLVFFTCVFRICQLSKDCEQAECKTDYGVQKISSSEIHNNEIIPFLNVNTKSGNNQVNHIYKGDGFFLRVQSYSHIEVNERYHKFTYNANNSGLNQNYFIPDHQLDMKSTSSLTLTRDRLSCNYALCLTTIHLSWILLGLLILLILFCITLLLIYRKYRLFLQKRTLNKLGKHHQQQRNQSMPNSLSVITKNGYNEHSSPSRIYNTDYYQPNFLFNSDIPFNSSLLNTDDLDLKSSFQLNALTYPSIVSSVSIQSSVSLPPLPVTNTTGSINYLNSKLNFCEPTYSAHSSNMTLILKNPNSSKHDTTFCDDSDLICNKIPPARLDNSKVLVSTALMVPATTTQNCYCQTINHTHHPYPCNQHHYVNNDEYLKTISSDDCCTHSSYFLKDDLLRKPICVKSNSRQRLNDVDMIDFYQSPHDVGDHTFLCIQNVQSKTISDENHEEKNLCTSSILPTVTCSISTLPIGKHFYSFHKPKSINNPIENNRKLLDITTLKNQSKLFGTSIKTRNSPVIYSTSDKHHGLQCSSSVAISNINSTNLQTTNLCD</sequence>